<keyword evidence="6" id="KW-0256">Endoplasmic reticulum</keyword>
<name>A0A0R3S7D5_9BILA</name>
<keyword evidence="8" id="KW-0413">Isomerase</keyword>
<dbReference type="PROSITE" id="PS51352">
    <property type="entry name" value="THIOREDOXIN_2"/>
    <property type="match status" value="1"/>
</dbReference>
<keyword evidence="13" id="KW-1185">Reference proteome</keyword>
<keyword evidence="5" id="KW-0677">Repeat</keyword>
<dbReference type="GO" id="GO:0005783">
    <property type="term" value="C:endoplasmic reticulum"/>
    <property type="evidence" value="ECO:0007669"/>
    <property type="project" value="TreeGrafter"/>
</dbReference>
<dbReference type="InterPro" id="IPR017937">
    <property type="entry name" value="Thioredoxin_CS"/>
</dbReference>
<dbReference type="GO" id="GO:0006457">
    <property type="term" value="P:protein folding"/>
    <property type="evidence" value="ECO:0007669"/>
    <property type="project" value="TreeGrafter"/>
</dbReference>
<comment type="similarity">
    <text evidence="2 10">Belongs to the protein disulfide isomerase family.</text>
</comment>
<dbReference type="PRINTS" id="PR00421">
    <property type="entry name" value="THIOREDOXIN"/>
</dbReference>
<dbReference type="PROSITE" id="PS00194">
    <property type="entry name" value="THIOREDOXIN_1"/>
    <property type="match status" value="1"/>
</dbReference>
<organism evidence="13 14">
    <name type="scientific">Elaeophora elaphi</name>
    <dbReference type="NCBI Taxonomy" id="1147741"/>
    <lineage>
        <taxon>Eukaryota</taxon>
        <taxon>Metazoa</taxon>
        <taxon>Ecdysozoa</taxon>
        <taxon>Nematoda</taxon>
        <taxon>Chromadorea</taxon>
        <taxon>Rhabditida</taxon>
        <taxon>Spirurina</taxon>
        <taxon>Spiruromorpha</taxon>
        <taxon>Filarioidea</taxon>
        <taxon>Onchocercidae</taxon>
        <taxon>Elaeophora</taxon>
    </lineage>
</organism>
<dbReference type="EC" id="5.3.4.1" evidence="3"/>
<dbReference type="CDD" id="cd02995">
    <property type="entry name" value="PDI_a_PDI_a'_C"/>
    <property type="match status" value="1"/>
</dbReference>
<feature type="domain" description="Thioredoxin" evidence="12">
    <location>
        <begin position="1"/>
        <end position="119"/>
    </location>
</feature>
<dbReference type="GO" id="GO:0003756">
    <property type="term" value="F:protein disulfide isomerase activity"/>
    <property type="evidence" value="ECO:0007669"/>
    <property type="project" value="UniProtKB-EC"/>
</dbReference>
<evidence type="ECO:0000256" key="4">
    <source>
        <dbReference type="ARBA" id="ARBA00022729"/>
    </source>
</evidence>
<dbReference type="AlphaFoldDB" id="A0A0R3S7D5"/>
<evidence type="ECO:0000256" key="11">
    <source>
        <dbReference type="SAM" id="MobiDB-lite"/>
    </source>
</evidence>
<dbReference type="WBParaSite" id="EEL_0001070701-mRNA-1">
    <property type="protein sequence ID" value="EEL_0001070701-mRNA-1"/>
    <property type="gene ID" value="EEL_0001070701"/>
</dbReference>
<accession>A0A0R3S7D5</accession>
<evidence type="ECO:0000256" key="9">
    <source>
        <dbReference type="ARBA" id="ARBA00023284"/>
    </source>
</evidence>
<keyword evidence="7" id="KW-1015">Disulfide bond</keyword>
<evidence type="ECO:0000256" key="5">
    <source>
        <dbReference type="ARBA" id="ARBA00022737"/>
    </source>
</evidence>
<dbReference type="Proteomes" id="UP000050640">
    <property type="component" value="Unplaced"/>
</dbReference>
<evidence type="ECO:0000256" key="8">
    <source>
        <dbReference type="ARBA" id="ARBA00023235"/>
    </source>
</evidence>
<dbReference type="STRING" id="1147741.A0A0R3S7D5"/>
<dbReference type="PANTHER" id="PTHR18929">
    <property type="entry name" value="PROTEIN DISULFIDE ISOMERASE"/>
    <property type="match status" value="1"/>
</dbReference>
<evidence type="ECO:0000256" key="7">
    <source>
        <dbReference type="ARBA" id="ARBA00023157"/>
    </source>
</evidence>
<dbReference type="NCBIfam" id="TIGR01126">
    <property type="entry name" value="pdi_dom"/>
    <property type="match status" value="1"/>
</dbReference>
<evidence type="ECO:0000256" key="3">
    <source>
        <dbReference type="ARBA" id="ARBA00012723"/>
    </source>
</evidence>
<comment type="catalytic activity">
    <reaction evidence="1">
        <text>Catalyzes the rearrangement of -S-S- bonds in proteins.</text>
        <dbReference type="EC" id="5.3.4.1"/>
    </reaction>
</comment>
<sequence length="146" mass="16400">MTQDIPSDWDKNPVKVLVGKNFDDVAKDSKKNVIVLFYAPWCGHCKQLMPTWDKLGEKYKDHDTILIAKMDATANEVEDVKVQSFPTIKFFPASSNKMIDFTGERTLEGLTKFLESGGKDGAGLSDQEKAEAEAENEDEETQHTEL</sequence>
<dbReference type="Gene3D" id="3.40.30.10">
    <property type="entry name" value="Glutaredoxin"/>
    <property type="match status" value="1"/>
</dbReference>
<dbReference type="FunFam" id="3.40.30.10:FF:000027">
    <property type="entry name" value="protein disulfide-isomerase A2"/>
    <property type="match status" value="1"/>
</dbReference>
<proteinExistence type="inferred from homology"/>
<dbReference type="InterPro" id="IPR005788">
    <property type="entry name" value="PDI_thioredoxin-like_dom"/>
</dbReference>
<dbReference type="PANTHER" id="PTHR18929:SF240">
    <property type="entry name" value="PROTEIN DISULFIDE-ISOMERASE"/>
    <property type="match status" value="1"/>
</dbReference>
<dbReference type="Pfam" id="PF00085">
    <property type="entry name" value="Thioredoxin"/>
    <property type="match status" value="1"/>
</dbReference>
<evidence type="ECO:0000256" key="10">
    <source>
        <dbReference type="RuleBase" id="RU004208"/>
    </source>
</evidence>
<reference evidence="14" key="1">
    <citation type="submission" date="2017-02" db="UniProtKB">
        <authorList>
            <consortium name="WormBaseParasite"/>
        </authorList>
    </citation>
    <scope>IDENTIFICATION</scope>
</reference>
<dbReference type="InterPro" id="IPR036249">
    <property type="entry name" value="Thioredoxin-like_sf"/>
</dbReference>
<dbReference type="InterPro" id="IPR013766">
    <property type="entry name" value="Thioredoxin_domain"/>
</dbReference>
<keyword evidence="9" id="KW-0676">Redox-active center</keyword>
<keyword evidence="4" id="KW-0732">Signal</keyword>
<evidence type="ECO:0000256" key="6">
    <source>
        <dbReference type="ARBA" id="ARBA00022824"/>
    </source>
</evidence>
<evidence type="ECO:0000313" key="13">
    <source>
        <dbReference type="Proteomes" id="UP000050640"/>
    </source>
</evidence>
<dbReference type="SUPFAM" id="SSF52833">
    <property type="entry name" value="Thioredoxin-like"/>
    <property type="match status" value="1"/>
</dbReference>
<evidence type="ECO:0000256" key="2">
    <source>
        <dbReference type="ARBA" id="ARBA00006347"/>
    </source>
</evidence>
<protein>
    <recommendedName>
        <fullName evidence="3">protein disulfide-isomerase</fullName>
        <ecNumber evidence="3">5.3.4.1</ecNumber>
    </recommendedName>
</protein>
<evidence type="ECO:0000256" key="1">
    <source>
        <dbReference type="ARBA" id="ARBA00001182"/>
    </source>
</evidence>
<feature type="region of interest" description="Disordered" evidence="11">
    <location>
        <begin position="116"/>
        <end position="146"/>
    </location>
</feature>
<evidence type="ECO:0000313" key="14">
    <source>
        <dbReference type="WBParaSite" id="EEL_0001070701-mRNA-1"/>
    </source>
</evidence>
<evidence type="ECO:0000259" key="12">
    <source>
        <dbReference type="PROSITE" id="PS51352"/>
    </source>
</evidence>
<dbReference type="GO" id="GO:0034976">
    <property type="term" value="P:response to endoplasmic reticulum stress"/>
    <property type="evidence" value="ECO:0007669"/>
    <property type="project" value="TreeGrafter"/>
</dbReference>